<evidence type="ECO:0000256" key="1">
    <source>
        <dbReference type="SAM" id="MobiDB-lite"/>
    </source>
</evidence>
<reference evidence="2" key="1">
    <citation type="submission" date="2023-03" db="EMBL/GenBank/DDBJ databases">
        <title>Complete genome of Cladonia borealis.</title>
        <authorList>
            <person name="Park H."/>
        </authorList>
    </citation>
    <scope>NUCLEOTIDE SEQUENCE</scope>
    <source>
        <strain evidence="2">ANT050790</strain>
    </source>
</reference>
<feature type="region of interest" description="Disordered" evidence="1">
    <location>
        <begin position="1"/>
        <end position="76"/>
    </location>
</feature>
<evidence type="ECO:0000313" key="3">
    <source>
        <dbReference type="Proteomes" id="UP001166286"/>
    </source>
</evidence>
<accession>A0AA39QYM9</accession>
<sequence>MPKKRAPIYDTKPSIPAHPSLSSSGKPKDASHSLGSGSSTNGNSVNERLHQLRLSQGSHNARVSSEVLSPAANPSLPPSLRNILQLPDAAPPRPRPGLRVTGRIRGPAGPVPPSWLLRRENRPNTLANGITKLTRAEMPIYERLPGSVPLHDVSLIATTLKAIAKNWDWHLQYDQYYLATILVRYKEELLHYIRCYSPRGIDRAGLELLFLDDTEVEDATGAEALTHLDLSTFIGNSLKLTELRHLFSVKKVAERAEENSESPPESWDAPQLVAQPSGLPRFHSLTHLSLAHPNPATASWKGLLDLALHLATITHLSLAYWPTPTLAPNSKTAYRETPHGNVNYGASNFYSAYDNDWSEAASILRRLGKSTYCLKWLDLVGCYPWVKALERLDWSETLQALETVRIGQGWIPECFKDDTDERAWHAILRAPMPPLDTPVYHRRADAISWTRNEAETLSLEANINARISANIEYSYSRFGAPQPARERGHGDSEWDDRLPKPSSVKCRSTRLTFDRGWNAWWIRKAIEEIVNPFIPL</sequence>
<dbReference type="EMBL" id="JAFEKC020000013">
    <property type="protein sequence ID" value="KAK0511578.1"/>
    <property type="molecule type" value="Genomic_DNA"/>
</dbReference>
<feature type="region of interest" description="Disordered" evidence="1">
    <location>
        <begin position="481"/>
        <end position="502"/>
    </location>
</feature>
<evidence type="ECO:0000313" key="2">
    <source>
        <dbReference type="EMBL" id="KAK0511578.1"/>
    </source>
</evidence>
<name>A0AA39QYM9_9LECA</name>
<dbReference type="Proteomes" id="UP001166286">
    <property type="component" value="Unassembled WGS sequence"/>
</dbReference>
<organism evidence="2 3">
    <name type="scientific">Cladonia borealis</name>
    <dbReference type="NCBI Taxonomy" id="184061"/>
    <lineage>
        <taxon>Eukaryota</taxon>
        <taxon>Fungi</taxon>
        <taxon>Dikarya</taxon>
        <taxon>Ascomycota</taxon>
        <taxon>Pezizomycotina</taxon>
        <taxon>Lecanoromycetes</taxon>
        <taxon>OSLEUM clade</taxon>
        <taxon>Lecanoromycetidae</taxon>
        <taxon>Lecanorales</taxon>
        <taxon>Lecanorineae</taxon>
        <taxon>Cladoniaceae</taxon>
        <taxon>Cladonia</taxon>
    </lineage>
</organism>
<feature type="compositionally biased region" description="Basic and acidic residues" evidence="1">
    <location>
        <begin position="484"/>
        <end position="499"/>
    </location>
</feature>
<comment type="caution">
    <text evidence="2">The sequence shown here is derived from an EMBL/GenBank/DDBJ whole genome shotgun (WGS) entry which is preliminary data.</text>
</comment>
<feature type="compositionally biased region" description="Low complexity" evidence="1">
    <location>
        <begin position="32"/>
        <end position="46"/>
    </location>
</feature>
<keyword evidence="3" id="KW-1185">Reference proteome</keyword>
<dbReference type="AlphaFoldDB" id="A0AA39QYM9"/>
<proteinExistence type="predicted"/>
<protein>
    <recommendedName>
        <fullName evidence="4">Tafazzin</fullName>
    </recommendedName>
</protein>
<gene>
    <name evidence="2" type="ORF">JMJ35_006151</name>
</gene>
<feature type="compositionally biased region" description="Polar residues" evidence="1">
    <location>
        <begin position="53"/>
        <end position="67"/>
    </location>
</feature>
<evidence type="ECO:0008006" key="4">
    <source>
        <dbReference type="Google" id="ProtNLM"/>
    </source>
</evidence>